<feature type="transmembrane region" description="Helical" evidence="5">
    <location>
        <begin position="20"/>
        <end position="43"/>
    </location>
</feature>
<dbReference type="SUPFAM" id="SSF103473">
    <property type="entry name" value="MFS general substrate transporter"/>
    <property type="match status" value="1"/>
</dbReference>
<evidence type="ECO:0000259" key="6">
    <source>
        <dbReference type="PROSITE" id="PS50850"/>
    </source>
</evidence>
<dbReference type="InterPro" id="IPR020846">
    <property type="entry name" value="MFS_dom"/>
</dbReference>
<feature type="transmembrane region" description="Helical" evidence="5">
    <location>
        <begin position="358"/>
        <end position="380"/>
    </location>
</feature>
<dbReference type="InterPro" id="IPR011701">
    <property type="entry name" value="MFS"/>
</dbReference>
<feature type="transmembrane region" description="Helical" evidence="5">
    <location>
        <begin position="176"/>
        <end position="194"/>
    </location>
</feature>
<dbReference type="PANTHER" id="PTHR23523:SF2">
    <property type="entry name" value="2-NITROIMIDAZOLE TRANSPORTER"/>
    <property type="match status" value="1"/>
</dbReference>
<dbReference type="InterPro" id="IPR052524">
    <property type="entry name" value="MFS_Cyanate_Porter"/>
</dbReference>
<evidence type="ECO:0000256" key="3">
    <source>
        <dbReference type="ARBA" id="ARBA00022989"/>
    </source>
</evidence>
<name>A0ABS9IW26_9ACTN</name>
<feature type="transmembrane region" description="Helical" evidence="5">
    <location>
        <begin position="267"/>
        <end position="286"/>
    </location>
</feature>
<dbReference type="PROSITE" id="PS50850">
    <property type="entry name" value="MFS"/>
    <property type="match status" value="1"/>
</dbReference>
<feature type="transmembrane region" description="Helical" evidence="5">
    <location>
        <begin position="110"/>
        <end position="129"/>
    </location>
</feature>
<comment type="caution">
    <text evidence="7">The sequence shown here is derived from an EMBL/GenBank/DDBJ whole genome shotgun (WGS) entry which is preliminary data.</text>
</comment>
<proteinExistence type="predicted"/>
<evidence type="ECO:0000313" key="7">
    <source>
        <dbReference type="EMBL" id="MCF8589772.1"/>
    </source>
</evidence>
<reference evidence="7 8" key="1">
    <citation type="submission" date="2022-01" db="EMBL/GenBank/DDBJ databases">
        <authorList>
            <person name="Huang Y."/>
        </authorList>
    </citation>
    <scope>NUCLEOTIDE SEQUENCE [LARGE SCALE GENOMIC DNA]</scope>
    <source>
        <strain evidence="7 8">HY366</strain>
    </source>
</reference>
<feature type="transmembrane region" description="Helical" evidence="5">
    <location>
        <begin position="55"/>
        <end position="75"/>
    </location>
</feature>
<evidence type="ECO:0000256" key="2">
    <source>
        <dbReference type="ARBA" id="ARBA00022692"/>
    </source>
</evidence>
<feature type="transmembrane region" description="Helical" evidence="5">
    <location>
        <begin position="87"/>
        <end position="104"/>
    </location>
</feature>
<keyword evidence="8" id="KW-1185">Reference proteome</keyword>
<protein>
    <submittedName>
        <fullName evidence="7">MFS transporter</fullName>
    </submittedName>
</protein>
<dbReference type="Proteomes" id="UP001200110">
    <property type="component" value="Unassembled WGS sequence"/>
</dbReference>
<evidence type="ECO:0000256" key="1">
    <source>
        <dbReference type="ARBA" id="ARBA00004651"/>
    </source>
</evidence>
<keyword evidence="3 5" id="KW-1133">Transmembrane helix</keyword>
<dbReference type="Gene3D" id="1.20.1250.20">
    <property type="entry name" value="MFS general substrate transporter like domains"/>
    <property type="match status" value="1"/>
</dbReference>
<feature type="transmembrane region" description="Helical" evidence="5">
    <location>
        <begin position="298"/>
        <end position="318"/>
    </location>
</feature>
<feature type="domain" description="Major facilitator superfamily (MFS) profile" evidence="6">
    <location>
        <begin position="19"/>
        <end position="412"/>
    </location>
</feature>
<dbReference type="EMBL" id="JAKKOR010000011">
    <property type="protein sequence ID" value="MCF8589772.1"/>
    <property type="molecule type" value="Genomic_DNA"/>
</dbReference>
<dbReference type="Pfam" id="PF07690">
    <property type="entry name" value="MFS_1"/>
    <property type="match status" value="1"/>
</dbReference>
<gene>
    <name evidence="7" type="ORF">L5G33_15025</name>
</gene>
<feature type="transmembrane region" description="Helical" evidence="5">
    <location>
        <begin position="234"/>
        <end position="255"/>
    </location>
</feature>
<sequence>MPQTQTFERYGSGSLRGRIIVLLAIVVFAFSLRTAVTSLTPLLERVSEDVGFGTAVSGLLGMLPTLAFGVAGIVSPGLGRRFGIEQVMLAAVVITGVGIAARSLSQNVAVLVVLSCVALFGMGIGNILIPPLVKRYFADRIAPISTAYIIFVQAGTVIPAAVAIPLADAVDWRFSLGVWALVPLAALGPWLWVVRERRAAARREVAGRRDAAVVDESTPPVPDATISMWRSPMAWGMTFMFGMTSAGTYAMFTWMPKIITDAGGSESLGGTAVAVFSGVGLAATFVAPTLSTRFANPFGFTVLFAACWFAGFAGLMWAPLSAPLVWALLCGLGPTTFPMALTLINVRTRTSAASASLSGFAQGVGYLLACAGPLLFGVLHDVTHGWGAPFLLVVGMVLVMLCGAWVICKPRYLEDQAAGR</sequence>
<keyword evidence="4 5" id="KW-0472">Membrane</keyword>
<dbReference type="InterPro" id="IPR036259">
    <property type="entry name" value="MFS_trans_sf"/>
</dbReference>
<evidence type="ECO:0000313" key="8">
    <source>
        <dbReference type="Proteomes" id="UP001200110"/>
    </source>
</evidence>
<accession>A0ABS9IW26</accession>
<feature type="transmembrane region" description="Helical" evidence="5">
    <location>
        <begin position="141"/>
        <end position="164"/>
    </location>
</feature>
<dbReference type="CDD" id="cd17339">
    <property type="entry name" value="MFS_NIMT_CynX_like"/>
    <property type="match status" value="1"/>
</dbReference>
<evidence type="ECO:0000256" key="4">
    <source>
        <dbReference type="ARBA" id="ARBA00023136"/>
    </source>
</evidence>
<dbReference type="PANTHER" id="PTHR23523">
    <property type="match status" value="1"/>
</dbReference>
<evidence type="ECO:0000256" key="5">
    <source>
        <dbReference type="SAM" id="Phobius"/>
    </source>
</evidence>
<keyword evidence="2 5" id="KW-0812">Transmembrane</keyword>
<organism evidence="7 8">
    <name type="scientific">Gordonia liuliyuniae</name>
    <dbReference type="NCBI Taxonomy" id="2911517"/>
    <lineage>
        <taxon>Bacteria</taxon>
        <taxon>Bacillati</taxon>
        <taxon>Actinomycetota</taxon>
        <taxon>Actinomycetes</taxon>
        <taxon>Mycobacteriales</taxon>
        <taxon>Gordoniaceae</taxon>
        <taxon>Gordonia</taxon>
    </lineage>
</organism>
<feature type="transmembrane region" description="Helical" evidence="5">
    <location>
        <begin position="324"/>
        <end position="346"/>
    </location>
</feature>
<comment type="subcellular location">
    <subcellularLocation>
        <location evidence="1">Cell membrane</location>
        <topology evidence="1">Multi-pass membrane protein</topology>
    </subcellularLocation>
</comment>
<feature type="transmembrane region" description="Helical" evidence="5">
    <location>
        <begin position="386"/>
        <end position="408"/>
    </location>
</feature>